<name>A0A3R5X3Q8_9FIRM</name>
<evidence type="ECO:0000313" key="1">
    <source>
        <dbReference type="EMBL" id="RGT88464.1"/>
    </source>
</evidence>
<reference evidence="1 2" key="1">
    <citation type="submission" date="2018-08" db="EMBL/GenBank/DDBJ databases">
        <title>A genome reference for cultivated species of the human gut microbiota.</title>
        <authorList>
            <person name="Zou Y."/>
            <person name="Xue W."/>
            <person name="Luo G."/>
        </authorList>
    </citation>
    <scope>NUCLEOTIDE SEQUENCE [LARGE SCALE GENOMIC DNA]</scope>
    <source>
        <strain evidence="1 2">AF18-12LB</strain>
    </source>
</reference>
<dbReference type="AlphaFoldDB" id="A0A3R5X3Q8"/>
<organism evidence="1 2">
    <name type="scientific">Coprococcus comes</name>
    <dbReference type="NCBI Taxonomy" id="410072"/>
    <lineage>
        <taxon>Bacteria</taxon>
        <taxon>Bacillati</taxon>
        <taxon>Bacillota</taxon>
        <taxon>Clostridia</taxon>
        <taxon>Lachnospirales</taxon>
        <taxon>Lachnospiraceae</taxon>
        <taxon>Coprococcus</taxon>
    </lineage>
</organism>
<accession>A0A3R5X3Q8</accession>
<protein>
    <recommendedName>
        <fullName evidence="3">DUF669 domain-containing protein</fullName>
    </recommendedName>
</protein>
<dbReference type="RefSeq" id="WP_117835750.1">
    <property type="nucleotide sequence ID" value="NZ_QRXJ01000016.1"/>
</dbReference>
<sequence length="201" mass="23001">MKKPNNYEETQVQGEFTPVELGGHKLVIKQVEERMSRTNKPMIVVFFDFAPGDKQAGYFAEAFKNDIRPEKKWPNQATQYILTEDNEGNCSRSFKTFLTCVEHSNQGFTTQWGDNFGKQFKNKLVGGVFGIQMDYYEGRELEKRVLRWFVSQDKVEEAAVPMETETQAYKNHINGYPSGSTPAGDGFMNIPDGIDEELPFN</sequence>
<evidence type="ECO:0000313" key="2">
    <source>
        <dbReference type="Proteomes" id="UP000283360"/>
    </source>
</evidence>
<evidence type="ECO:0008006" key="3">
    <source>
        <dbReference type="Google" id="ProtNLM"/>
    </source>
</evidence>
<keyword evidence="2" id="KW-1185">Reference proteome</keyword>
<dbReference type="Proteomes" id="UP000283360">
    <property type="component" value="Unassembled WGS sequence"/>
</dbReference>
<proteinExistence type="predicted"/>
<dbReference type="EMBL" id="QRXJ01000016">
    <property type="protein sequence ID" value="RGT88464.1"/>
    <property type="molecule type" value="Genomic_DNA"/>
</dbReference>
<gene>
    <name evidence="1" type="ORF">DWX03_11950</name>
</gene>
<comment type="caution">
    <text evidence="1">The sequence shown here is derived from an EMBL/GenBank/DDBJ whole genome shotgun (WGS) entry which is preliminary data.</text>
</comment>